<gene>
    <name evidence="18" type="ORF">LSAA_12242</name>
</gene>
<reference evidence="18" key="1">
    <citation type="submission" date="2021-02" db="EMBL/GenBank/DDBJ databases">
        <authorList>
            <person name="Bekaert M."/>
        </authorList>
    </citation>
    <scope>NUCLEOTIDE SEQUENCE</scope>
    <source>
        <strain evidence="18">IoA-00</strain>
    </source>
</reference>
<dbReference type="GO" id="GO:0051959">
    <property type="term" value="F:dynein light intermediate chain binding"/>
    <property type="evidence" value="ECO:0007669"/>
    <property type="project" value="InterPro"/>
</dbReference>
<dbReference type="FunFam" id="3.40.50.300:FF:000219">
    <property type="entry name" value="Dynein axonemal heavy chain 17"/>
    <property type="match status" value="1"/>
</dbReference>
<dbReference type="GO" id="GO:0007018">
    <property type="term" value="P:microtubule-based movement"/>
    <property type="evidence" value="ECO:0007669"/>
    <property type="project" value="InterPro"/>
</dbReference>
<keyword evidence="10" id="KW-0969">Cilium</keyword>
<keyword evidence="4" id="KW-0493">Microtubule</keyword>
<dbReference type="InterPro" id="IPR042222">
    <property type="entry name" value="Dynein_2_N"/>
</dbReference>
<keyword evidence="11" id="KW-0505">Motor protein</keyword>
<dbReference type="EMBL" id="HG994585">
    <property type="protein sequence ID" value="CAF2976737.1"/>
    <property type="molecule type" value="Genomic_DNA"/>
</dbReference>
<dbReference type="Gene3D" id="1.20.140.100">
    <property type="entry name" value="Dynein heavy chain, N-terminal domain 2"/>
    <property type="match status" value="1"/>
</dbReference>
<keyword evidence="7" id="KW-0067">ATP-binding</keyword>
<dbReference type="Gene3D" id="1.10.287.2620">
    <property type="match status" value="1"/>
</dbReference>
<feature type="domain" description="Dynein heavy chain tail" evidence="15">
    <location>
        <begin position="30"/>
        <end position="256"/>
    </location>
</feature>
<keyword evidence="9" id="KW-0175">Coiled coil</keyword>
<dbReference type="InterPro" id="IPR013594">
    <property type="entry name" value="Dynein_heavy_tail"/>
</dbReference>
<evidence type="ECO:0000256" key="12">
    <source>
        <dbReference type="ARBA" id="ARBA00023212"/>
    </source>
</evidence>
<dbReference type="FunFam" id="1.10.287.2620:FF:000001">
    <property type="entry name" value="Cytoplasmic dynein heavy chain 1"/>
    <property type="match status" value="1"/>
</dbReference>
<evidence type="ECO:0000313" key="19">
    <source>
        <dbReference type="Proteomes" id="UP000675881"/>
    </source>
</evidence>
<evidence type="ECO:0000256" key="4">
    <source>
        <dbReference type="ARBA" id="ARBA00022701"/>
    </source>
</evidence>
<evidence type="ECO:0000256" key="10">
    <source>
        <dbReference type="ARBA" id="ARBA00023069"/>
    </source>
</evidence>
<evidence type="ECO:0000256" key="2">
    <source>
        <dbReference type="ARBA" id="ARBA00008887"/>
    </source>
</evidence>
<keyword evidence="8" id="KW-0243">Dynein</keyword>
<comment type="subcellular location">
    <subcellularLocation>
        <location evidence="1">Cytoplasm</location>
        <location evidence="1">Cytoskeleton</location>
        <location evidence="1">Cilium axoneme</location>
    </subcellularLocation>
</comment>
<dbReference type="PANTHER" id="PTHR45703">
    <property type="entry name" value="DYNEIN HEAVY CHAIN"/>
    <property type="match status" value="1"/>
</dbReference>
<dbReference type="GO" id="GO:0005524">
    <property type="term" value="F:ATP binding"/>
    <property type="evidence" value="ECO:0007669"/>
    <property type="project" value="UniProtKB-KW"/>
</dbReference>
<dbReference type="Gene3D" id="3.40.50.300">
    <property type="entry name" value="P-loop containing nucleotide triphosphate hydrolases"/>
    <property type="match status" value="2"/>
</dbReference>
<dbReference type="GO" id="GO:0045505">
    <property type="term" value="F:dynein intermediate chain binding"/>
    <property type="evidence" value="ECO:0007669"/>
    <property type="project" value="InterPro"/>
</dbReference>
<evidence type="ECO:0000259" key="16">
    <source>
        <dbReference type="Pfam" id="PF08393"/>
    </source>
</evidence>
<evidence type="ECO:0000256" key="3">
    <source>
        <dbReference type="ARBA" id="ARBA00022490"/>
    </source>
</evidence>
<evidence type="ECO:0000256" key="13">
    <source>
        <dbReference type="ARBA" id="ARBA00023273"/>
    </source>
</evidence>
<evidence type="ECO:0000256" key="7">
    <source>
        <dbReference type="ARBA" id="ARBA00022840"/>
    </source>
</evidence>
<dbReference type="FunFam" id="1.10.8.710:FF:000002">
    <property type="entry name" value="dynein heavy chain 17, axonemal"/>
    <property type="match status" value="1"/>
</dbReference>
<dbReference type="InterPro" id="IPR027417">
    <property type="entry name" value="P-loop_NTPase"/>
</dbReference>
<keyword evidence="6" id="KW-0547">Nucleotide-binding</keyword>
<dbReference type="Gene3D" id="1.10.8.710">
    <property type="match status" value="1"/>
</dbReference>
<protein>
    <submittedName>
        <fullName evidence="18">DNAH</fullName>
    </submittedName>
</protein>
<dbReference type="FunFam" id="1.20.140.100:FF:000001">
    <property type="entry name" value="dynein heavy chain 17, axonemal"/>
    <property type="match status" value="1"/>
</dbReference>
<dbReference type="Pfam" id="PF12774">
    <property type="entry name" value="AAA_6"/>
    <property type="match status" value="1"/>
</dbReference>
<dbReference type="OrthoDB" id="6373430at2759"/>
<proteinExistence type="inferred from homology"/>
<dbReference type="Pfam" id="PF08385">
    <property type="entry name" value="DHC_N1"/>
    <property type="match status" value="1"/>
</dbReference>
<dbReference type="Pfam" id="PF08393">
    <property type="entry name" value="DHC_N2"/>
    <property type="match status" value="2"/>
</dbReference>
<keyword evidence="5" id="KW-0677">Repeat</keyword>
<keyword evidence="13" id="KW-0966">Cell projection</keyword>
<dbReference type="Proteomes" id="UP000675881">
    <property type="component" value="Chromosome 6"/>
</dbReference>
<evidence type="ECO:0000256" key="5">
    <source>
        <dbReference type="ARBA" id="ARBA00022737"/>
    </source>
</evidence>
<dbReference type="InterPro" id="IPR026983">
    <property type="entry name" value="DHC"/>
</dbReference>
<dbReference type="InterPro" id="IPR013602">
    <property type="entry name" value="Dynein_heavy_linker"/>
</dbReference>
<dbReference type="InterPro" id="IPR035699">
    <property type="entry name" value="AAA_6"/>
</dbReference>
<keyword evidence="12" id="KW-0206">Cytoskeleton</keyword>
<accession>A0A7R8D2I3</accession>
<evidence type="ECO:0000259" key="17">
    <source>
        <dbReference type="Pfam" id="PF12774"/>
    </source>
</evidence>
<dbReference type="Gene3D" id="1.20.58.1120">
    <property type="match status" value="1"/>
</dbReference>
<dbReference type="GO" id="GO:0005874">
    <property type="term" value="C:microtubule"/>
    <property type="evidence" value="ECO:0007669"/>
    <property type="project" value="UniProtKB-KW"/>
</dbReference>
<evidence type="ECO:0000313" key="18">
    <source>
        <dbReference type="EMBL" id="CAF2976737.1"/>
    </source>
</evidence>
<sequence length="1528" mass="176182">MSSRSSIVYFQIEATIAWIRRIFLLLQIMISFKSRTFELDRKLGAVLGQAFDDCLVTESIFKLLQIFGSLIQRNLIALELSDRMPTLVDMLNKEMDESLTIYNKQMTRLESSGKAVVDRNLPIMTGKLKWAQELKNKMTFSVKSFKDLNHPICYREGAKLVIKKYKETMGLLKGFEEEVFSMWSLSITKKMTQNLNRFLIFRESETGFLRVNLGKDLIIMLREVKYLKKEFPSRELPSIAIELYEREEFFRNSLHSFKMKWEEIDKMCEPAEHALNWNSEGIWNYIENIRKTVSNLHLRNLPNGEKYLEYLDDIITAGILKIIAKSLGYLLDETDQTLTQGILFEVKLELSSPDIIFQPSLDTAIVNNLYDQMVKIVDDIFHVSTLISRIAVHKIKNEPNFLEVISNHPELSGMRNERQLSQEEMDLLEDEDESRSIKKQSPGLGQFKEQIDYYEGLHDQLKNIKGTKVIQSWFKIDFKPFKTALLNCVKRWSYVFKRHLIDHVVTNLEDLNKFIECADEGLMTQVHEGDYECLIKVMEYLKPLHKIIDLLRNYGVVIPEQSLVQLQELPEKWANTKRLSVTAKQQVAPLQAMEVGKLKKRISDFDDKQQEFRNNFLRMRFFSFKCSIPYDVLTKANKLIWEMEDEMKGLEDCAVLFEVPFGEFKELHSCRKEIRMVKQLWDYIFLVRTSIDEWKTTPWKDIDVENMDMECKKFSKDIRGLDKEMRTWDNFMGLEVTVKNMLTSLRAVGELQNPAIRERHWQQLVTATRVSFMMSEETTLADLLNLNLHSFEDEVHNIVDKAIKEMAMERMLKELDVVWSSMEFSHEIHARTGYTLLRCSEELIETLEENQVQLQNMMTSKYIGFFLEEISAWQKKLAVVDTVISSWFDVQRTWSHLESIFIGSEDIRKQLPEDSQRFDEIDTEFKGLMVKLSKTINVVNATNVPGLAEKLEHSLDSIFSSSNDLLDILSNGNQPLKVSKHLTKLFDSMAKLTLKEDPEKSNQGAQSPGTLQKGSPSNIATAMLAKDGEYVVFSEECLCQGQVEVWLNRLMDTMRSTIRHYMTNAVTLCGTQIWWTAEVGIAFGKLEEGYESALKDYYKKQIAQLNNLITLLLGTLTKGDRQKIMTICTIDVHSRDVVGKLILNKIESALAFMWQSQLRHRWDDERNDCYANICDAEFRYWHEYLGNTSRLVITPLTDRCYITLTQSLHLVMGGAPAGPAGTGKTETTKDLGRALGMMVYVFNCSEQMDYKSCGNIYKGLAQTGAWGCFDEFNRITVEVLSVIAVQVKSIQDAIKENKITFDFMGEEIPISSTVGIFITMNPGYAGRAELPENLKALFRPCAMVVPDLGLICEIMLVAEGFLEARTLSRKFITLYTLCKELLSKQDHYDWGLRAIKSVLVVAGALKRGDPERPEDQVLMRALRDFNLPKIVSDDNPVFLGLICDLFPSLDVPRKRELEFEKAVKHAACDLKLQPEESFILKVVQLEQLLYVRHSVFIGPSVRGLGEFAYSTSKLLPKLPTEKDNVTLQ</sequence>
<dbReference type="PANTHER" id="PTHR45703:SF8">
    <property type="entry name" value="DYNEINS HEAVY CHAIN"/>
    <property type="match status" value="1"/>
</dbReference>
<keyword evidence="3" id="KW-0963">Cytoplasm</keyword>
<evidence type="ECO:0000256" key="14">
    <source>
        <dbReference type="SAM" id="MobiDB-lite"/>
    </source>
</evidence>
<feature type="domain" description="Dynein heavy chain hydrolytic ATP-binding dynein motor region" evidence="17">
    <location>
        <begin position="1180"/>
        <end position="1500"/>
    </location>
</feature>
<name>A0A7R8D2I3_LEPSM</name>
<comment type="similarity">
    <text evidence="2">Belongs to the dynein heavy chain family.</text>
</comment>
<evidence type="ECO:0000256" key="8">
    <source>
        <dbReference type="ARBA" id="ARBA00023017"/>
    </source>
</evidence>
<dbReference type="FunFam" id="3.20.180.20:FF:000001">
    <property type="entry name" value="Dynein axonemal heavy chain 5"/>
    <property type="match status" value="1"/>
</dbReference>
<evidence type="ECO:0000256" key="1">
    <source>
        <dbReference type="ARBA" id="ARBA00004430"/>
    </source>
</evidence>
<dbReference type="GO" id="GO:0030286">
    <property type="term" value="C:dynein complex"/>
    <property type="evidence" value="ECO:0007669"/>
    <property type="project" value="UniProtKB-KW"/>
</dbReference>
<evidence type="ECO:0000256" key="9">
    <source>
        <dbReference type="ARBA" id="ARBA00023054"/>
    </source>
</evidence>
<keyword evidence="19" id="KW-1185">Reference proteome</keyword>
<dbReference type="GO" id="GO:0005930">
    <property type="term" value="C:axoneme"/>
    <property type="evidence" value="ECO:0007669"/>
    <property type="project" value="UniProtKB-SubCell"/>
</dbReference>
<feature type="domain" description="Dynein heavy chain linker" evidence="16">
    <location>
        <begin position="959"/>
        <end position="1065"/>
    </location>
</feature>
<evidence type="ECO:0000259" key="15">
    <source>
        <dbReference type="Pfam" id="PF08385"/>
    </source>
</evidence>
<feature type="domain" description="Dynein heavy chain linker" evidence="16">
    <location>
        <begin position="667"/>
        <end position="957"/>
    </location>
</feature>
<feature type="region of interest" description="Disordered" evidence="14">
    <location>
        <begin position="996"/>
        <end position="1016"/>
    </location>
</feature>
<evidence type="ECO:0000256" key="11">
    <source>
        <dbReference type="ARBA" id="ARBA00023175"/>
    </source>
</evidence>
<evidence type="ECO:0000256" key="6">
    <source>
        <dbReference type="ARBA" id="ARBA00022741"/>
    </source>
</evidence>
<organism evidence="18 19">
    <name type="scientific">Lepeophtheirus salmonis</name>
    <name type="common">Salmon louse</name>
    <name type="synonym">Caligus salmonis</name>
    <dbReference type="NCBI Taxonomy" id="72036"/>
    <lineage>
        <taxon>Eukaryota</taxon>
        <taxon>Metazoa</taxon>
        <taxon>Ecdysozoa</taxon>
        <taxon>Arthropoda</taxon>
        <taxon>Crustacea</taxon>
        <taxon>Multicrustacea</taxon>
        <taxon>Hexanauplia</taxon>
        <taxon>Copepoda</taxon>
        <taxon>Siphonostomatoida</taxon>
        <taxon>Caligidae</taxon>
        <taxon>Lepeophtheirus</taxon>
    </lineage>
</organism>
<dbReference type="InterPro" id="IPR043157">
    <property type="entry name" value="Dynein_AAA1S"/>
</dbReference>
<dbReference type="SUPFAM" id="SSF52540">
    <property type="entry name" value="P-loop containing nucleoside triphosphate hydrolases"/>
    <property type="match status" value="1"/>
</dbReference>
<feature type="compositionally biased region" description="Polar residues" evidence="14">
    <location>
        <begin position="1001"/>
        <end position="1016"/>
    </location>
</feature>